<organism evidence="1 2">
    <name type="scientific">Ilyodon furcidens</name>
    <name type="common">goldbreast splitfin</name>
    <dbReference type="NCBI Taxonomy" id="33524"/>
    <lineage>
        <taxon>Eukaryota</taxon>
        <taxon>Metazoa</taxon>
        <taxon>Chordata</taxon>
        <taxon>Craniata</taxon>
        <taxon>Vertebrata</taxon>
        <taxon>Euteleostomi</taxon>
        <taxon>Actinopterygii</taxon>
        <taxon>Neopterygii</taxon>
        <taxon>Teleostei</taxon>
        <taxon>Neoteleostei</taxon>
        <taxon>Acanthomorphata</taxon>
        <taxon>Ovalentaria</taxon>
        <taxon>Atherinomorphae</taxon>
        <taxon>Cyprinodontiformes</taxon>
        <taxon>Goodeidae</taxon>
        <taxon>Ilyodon</taxon>
    </lineage>
</organism>
<dbReference type="EMBL" id="JAHRIQ010043396">
    <property type="protein sequence ID" value="MEQ2235063.1"/>
    <property type="molecule type" value="Genomic_DNA"/>
</dbReference>
<protein>
    <submittedName>
        <fullName evidence="1">Uncharacterized protein</fullName>
    </submittedName>
</protein>
<dbReference type="Proteomes" id="UP001482620">
    <property type="component" value="Unassembled WGS sequence"/>
</dbReference>
<evidence type="ECO:0000313" key="2">
    <source>
        <dbReference type="Proteomes" id="UP001482620"/>
    </source>
</evidence>
<comment type="caution">
    <text evidence="1">The sequence shown here is derived from an EMBL/GenBank/DDBJ whole genome shotgun (WGS) entry which is preliminary data.</text>
</comment>
<keyword evidence="2" id="KW-1185">Reference proteome</keyword>
<accession>A0ABV0TT45</accession>
<sequence>MWQEVDQFNRGRVLSQGTVNWPACIGYLSPKNRFILSIPAFLETSCCMSCFNERLIEAEKVYGGSGLMWWVSRHQGQLQRLLKDSLIQQQADDQSSCPNTFIFKAHLQRVNE</sequence>
<proteinExistence type="predicted"/>
<reference evidence="1 2" key="1">
    <citation type="submission" date="2021-06" db="EMBL/GenBank/DDBJ databases">
        <authorList>
            <person name="Palmer J.M."/>
        </authorList>
    </citation>
    <scope>NUCLEOTIDE SEQUENCE [LARGE SCALE GENOMIC DNA]</scope>
    <source>
        <strain evidence="2">if_2019</strain>
        <tissue evidence="1">Muscle</tissue>
    </source>
</reference>
<gene>
    <name evidence="1" type="ORF">ILYODFUR_037774</name>
</gene>
<name>A0ABV0TT45_9TELE</name>
<evidence type="ECO:0000313" key="1">
    <source>
        <dbReference type="EMBL" id="MEQ2235063.1"/>
    </source>
</evidence>